<comment type="caution">
    <text evidence="1">The sequence shown here is derived from an EMBL/GenBank/DDBJ whole genome shotgun (WGS) entry which is preliminary data.</text>
</comment>
<accession>A0A5B7GT70</accession>
<dbReference type="AlphaFoldDB" id="A0A5B7GT70"/>
<evidence type="ECO:0000313" key="2">
    <source>
        <dbReference type="Proteomes" id="UP000324222"/>
    </source>
</evidence>
<reference evidence="1 2" key="1">
    <citation type="submission" date="2019-05" db="EMBL/GenBank/DDBJ databases">
        <title>Another draft genome of Portunus trituberculatus and its Hox gene families provides insights of decapod evolution.</title>
        <authorList>
            <person name="Jeong J.-H."/>
            <person name="Song I."/>
            <person name="Kim S."/>
            <person name="Choi T."/>
            <person name="Kim D."/>
            <person name="Ryu S."/>
            <person name="Kim W."/>
        </authorList>
    </citation>
    <scope>NUCLEOTIDE SEQUENCE [LARGE SCALE GENOMIC DNA]</scope>
    <source>
        <tissue evidence="1">Muscle</tissue>
    </source>
</reference>
<sequence>MASEGHHQVQAVIRWLHAKGSGGVVDKVVRVGSGRRPRIGSNPTTYRFDAMPFVEFIPALALSTAVAITTTTTIITTIQLPSPTSSPQP</sequence>
<dbReference type="Proteomes" id="UP000324222">
    <property type="component" value="Unassembled WGS sequence"/>
</dbReference>
<evidence type="ECO:0000313" key="1">
    <source>
        <dbReference type="EMBL" id="MPC60198.1"/>
    </source>
</evidence>
<organism evidence="1 2">
    <name type="scientific">Portunus trituberculatus</name>
    <name type="common">Swimming crab</name>
    <name type="synonym">Neptunus trituberculatus</name>
    <dbReference type="NCBI Taxonomy" id="210409"/>
    <lineage>
        <taxon>Eukaryota</taxon>
        <taxon>Metazoa</taxon>
        <taxon>Ecdysozoa</taxon>
        <taxon>Arthropoda</taxon>
        <taxon>Crustacea</taxon>
        <taxon>Multicrustacea</taxon>
        <taxon>Malacostraca</taxon>
        <taxon>Eumalacostraca</taxon>
        <taxon>Eucarida</taxon>
        <taxon>Decapoda</taxon>
        <taxon>Pleocyemata</taxon>
        <taxon>Brachyura</taxon>
        <taxon>Eubrachyura</taxon>
        <taxon>Portunoidea</taxon>
        <taxon>Portunidae</taxon>
        <taxon>Portuninae</taxon>
        <taxon>Portunus</taxon>
    </lineage>
</organism>
<name>A0A5B7GT70_PORTR</name>
<gene>
    <name evidence="1" type="ORF">E2C01_054236</name>
</gene>
<keyword evidence="2" id="KW-1185">Reference proteome</keyword>
<dbReference type="EMBL" id="VSRR010017281">
    <property type="protein sequence ID" value="MPC60198.1"/>
    <property type="molecule type" value="Genomic_DNA"/>
</dbReference>
<proteinExistence type="predicted"/>
<protein>
    <submittedName>
        <fullName evidence="1">Uncharacterized protein</fullName>
    </submittedName>
</protein>